<feature type="non-terminal residue" evidence="2">
    <location>
        <position position="73"/>
    </location>
</feature>
<sequence>FSAVPEGKRRKCIEAGCPIVLQCEVSDSTAQVQWFKDGDQLLVESGVDFNSDDCMRTLSIQSAHPCTTKDDVI</sequence>
<protein>
    <recommendedName>
        <fullName evidence="1">Ig-like domain-containing protein</fullName>
    </recommendedName>
</protein>
<gene>
    <name evidence="2" type="ORF">M9458_020436</name>
</gene>
<dbReference type="Proteomes" id="UP001529510">
    <property type="component" value="Unassembled WGS sequence"/>
</dbReference>
<dbReference type="SUPFAM" id="SSF48726">
    <property type="entry name" value="Immunoglobulin"/>
    <property type="match status" value="1"/>
</dbReference>
<accession>A0ABD0QER9</accession>
<feature type="domain" description="Ig-like" evidence="1">
    <location>
        <begin position="1"/>
        <end position="73"/>
    </location>
</feature>
<proteinExistence type="predicted"/>
<dbReference type="AlphaFoldDB" id="A0ABD0QER9"/>
<dbReference type="InterPro" id="IPR013098">
    <property type="entry name" value="Ig_I-set"/>
</dbReference>
<dbReference type="InterPro" id="IPR013783">
    <property type="entry name" value="Ig-like_fold"/>
</dbReference>
<comment type="caution">
    <text evidence="2">The sequence shown here is derived from an EMBL/GenBank/DDBJ whole genome shotgun (WGS) entry which is preliminary data.</text>
</comment>
<keyword evidence="3" id="KW-1185">Reference proteome</keyword>
<dbReference type="PROSITE" id="PS50835">
    <property type="entry name" value="IG_LIKE"/>
    <property type="match status" value="1"/>
</dbReference>
<evidence type="ECO:0000313" key="3">
    <source>
        <dbReference type="Proteomes" id="UP001529510"/>
    </source>
</evidence>
<evidence type="ECO:0000313" key="2">
    <source>
        <dbReference type="EMBL" id="KAL0184740.1"/>
    </source>
</evidence>
<dbReference type="EMBL" id="JAMKFB020000009">
    <property type="protein sequence ID" value="KAL0184740.1"/>
    <property type="molecule type" value="Genomic_DNA"/>
</dbReference>
<dbReference type="Pfam" id="PF07679">
    <property type="entry name" value="I-set"/>
    <property type="match status" value="1"/>
</dbReference>
<dbReference type="InterPro" id="IPR007110">
    <property type="entry name" value="Ig-like_dom"/>
</dbReference>
<organism evidence="2 3">
    <name type="scientific">Cirrhinus mrigala</name>
    <name type="common">Mrigala</name>
    <dbReference type="NCBI Taxonomy" id="683832"/>
    <lineage>
        <taxon>Eukaryota</taxon>
        <taxon>Metazoa</taxon>
        <taxon>Chordata</taxon>
        <taxon>Craniata</taxon>
        <taxon>Vertebrata</taxon>
        <taxon>Euteleostomi</taxon>
        <taxon>Actinopterygii</taxon>
        <taxon>Neopterygii</taxon>
        <taxon>Teleostei</taxon>
        <taxon>Ostariophysi</taxon>
        <taxon>Cypriniformes</taxon>
        <taxon>Cyprinidae</taxon>
        <taxon>Labeoninae</taxon>
        <taxon>Labeonini</taxon>
        <taxon>Cirrhinus</taxon>
    </lineage>
</organism>
<reference evidence="2 3" key="1">
    <citation type="submission" date="2024-05" db="EMBL/GenBank/DDBJ databases">
        <title>Genome sequencing and assembly of Indian major carp, Cirrhinus mrigala (Hamilton, 1822).</title>
        <authorList>
            <person name="Mohindra V."/>
            <person name="Chowdhury L.M."/>
            <person name="Lal K."/>
            <person name="Jena J.K."/>
        </authorList>
    </citation>
    <scope>NUCLEOTIDE SEQUENCE [LARGE SCALE GENOMIC DNA]</scope>
    <source>
        <strain evidence="2">CM1030</strain>
        <tissue evidence="2">Blood</tissue>
    </source>
</reference>
<evidence type="ECO:0000259" key="1">
    <source>
        <dbReference type="PROSITE" id="PS50835"/>
    </source>
</evidence>
<dbReference type="InterPro" id="IPR036179">
    <property type="entry name" value="Ig-like_dom_sf"/>
</dbReference>
<dbReference type="Gene3D" id="2.60.40.10">
    <property type="entry name" value="Immunoglobulins"/>
    <property type="match status" value="1"/>
</dbReference>
<feature type="non-terminal residue" evidence="2">
    <location>
        <position position="1"/>
    </location>
</feature>
<name>A0ABD0QER9_CIRMR</name>